<name>A0A6P8ZXB8_THRPL</name>
<dbReference type="SMART" id="SM00398">
    <property type="entry name" value="HMG"/>
    <property type="match status" value="1"/>
</dbReference>
<dbReference type="PROSITE" id="PS50097">
    <property type="entry name" value="BTB"/>
    <property type="match status" value="1"/>
</dbReference>
<dbReference type="GO" id="GO:0003677">
    <property type="term" value="F:DNA binding"/>
    <property type="evidence" value="ECO:0007669"/>
    <property type="project" value="UniProtKB-UniRule"/>
</dbReference>
<dbReference type="GO" id="GO:0006357">
    <property type="term" value="P:regulation of transcription by RNA polymerase II"/>
    <property type="evidence" value="ECO:0007669"/>
    <property type="project" value="TreeGrafter"/>
</dbReference>
<feature type="DNA-binding region" description="HMG box" evidence="3">
    <location>
        <begin position="456"/>
        <end position="524"/>
    </location>
</feature>
<feature type="region of interest" description="Disordered" evidence="4">
    <location>
        <begin position="131"/>
        <end position="318"/>
    </location>
</feature>
<evidence type="ECO:0000313" key="7">
    <source>
        <dbReference type="Proteomes" id="UP000515158"/>
    </source>
</evidence>
<keyword evidence="7" id="KW-1185">Reference proteome</keyword>
<evidence type="ECO:0000256" key="2">
    <source>
        <dbReference type="ARBA" id="ARBA00023242"/>
    </source>
</evidence>
<reference evidence="8" key="1">
    <citation type="submission" date="2025-08" db="UniProtKB">
        <authorList>
            <consortium name="RefSeq"/>
        </authorList>
    </citation>
    <scope>IDENTIFICATION</scope>
    <source>
        <tissue evidence="8">Total insect</tissue>
    </source>
</reference>
<feature type="compositionally biased region" description="Low complexity" evidence="4">
    <location>
        <begin position="221"/>
        <end position="238"/>
    </location>
</feature>
<feature type="compositionally biased region" description="Low complexity" evidence="4">
    <location>
        <begin position="260"/>
        <end position="277"/>
    </location>
</feature>
<dbReference type="Gene3D" id="3.30.710.10">
    <property type="entry name" value="Potassium Channel Kv1.1, Chain A"/>
    <property type="match status" value="1"/>
</dbReference>
<organism evidence="8">
    <name type="scientific">Thrips palmi</name>
    <name type="common">Melon thrips</name>
    <dbReference type="NCBI Taxonomy" id="161013"/>
    <lineage>
        <taxon>Eukaryota</taxon>
        <taxon>Metazoa</taxon>
        <taxon>Ecdysozoa</taxon>
        <taxon>Arthropoda</taxon>
        <taxon>Hexapoda</taxon>
        <taxon>Insecta</taxon>
        <taxon>Pterygota</taxon>
        <taxon>Neoptera</taxon>
        <taxon>Paraneoptera</taxon>
        <taxon>Thysanoptera</taxon>
        <taxon>Terebrantia</taxon>
        <taxon>Thripoidea</taxon>
        <taxon>Thripidae</taxon>
        <taxon>Thrips</taxon>
    </lineage>
</organism>
<evidence type="ECO:0000259" key="5">
    <source>
        <dbReference type="PROSITE" id="PS50097"/>
    </source>
</evidence>
<dbReference type="KEGG" id="tpal:117650610"/>
<dbReference type="PROSITE" id="PS50118">
    <property type="entry name" value="HMG_BOX_2"/>
    <property type="match status" value="1"/>
</dbReference>
<dbReference type="InterPro" id="IPR011333">
    <property type="entry name" value="SKP1/BTB/POZ_sf"/>
</dbReference>
<dbReference type="CDD" id="cd18315">
    <property type="entry name" value="BTB_POZ_BAB-like"/>
    <property type="match status" value="1"/>
</dbReference>
<keyword evidence="3" id="KW-0238">DNA-binding</keyword>
<gene>
    <name evidence="8" type="primary">LOC117650610</name>
</gene>
<dbReference type="Gene3D" id="1.10.30.10">
    <property type="entry name" value="High mobility group box domain"/>
    <property type="match status" value="1"/>
</dbReference>
<feature type="compositionally biased region" description="Polar residues" evidence="4">
    <location>
        <begin position="140"/>
        <end position="151"/>
    </location>
</feature>
<dbReference type="SMART" id="SM00225">
    <property type="entry name" value="BTB"/>
    <property type="match status" value="1"/>
</dbReference>
<dbReference type="PANTHER" id="PTHR23110:SF99">
    <property type="entry name" value="BROAD-COMPLEX CORE PROTEIN ISOFORM 6"/>
    <property type="match status" value="1"/>
</dbReference>
<feature type="region of interest" description="Disordered" evidence="4">
    <location>
        <begin position="613"/>
        <end position="641"/>
    </location>
</feature>
<dbReference type="OrthoDB" id="6247875at2759"/>
<dbReference type="CDD" id="cd01389">
    <property type="entry name" value="HMG-box_ROX1-like"/>
    <property type="match status" value="1"/>
</dbReference>
<evidence type="ECO:0000313" key="8">
    <source>
        <dbReference type="RefSeq" id="XP_034250047.1"/>
    </source>
</evidence>
<comment type="subcellular location">
    <subcellularLocation>
        <location evidence="1">Nucleus</location>
    </subcellularLocation>
</comment>
<dbReference type="InParanoid" id="A0A6P8ZXB8"/>
<dbReference type="GeneID" id="117650610"/>
<sequence length="641" mass="71160">MAATHSLQDSPIAMESNPQFNLRWNNHSYNIIQVFLEQLTNESLVDVTLSCQGQFIKVHKMVLSACSPYFQDLFSIHQVQHPVVILNGIKFHDLKMVVDFMYRGETRVLESELNDILAVAETLQIKGLSTVRNKHEKTQTAESIETSNVQDSFPPEVVAMDPLELTNQNESIKPPRKRKRPSEGKRNDTSKVSCQETSSESAQPQLTAPRPNHNVTPNIVPPKVSSSRVSSPAVASPRTISPRAVSPGASSPMSPPPGVPSSKPSSPKATSPKAISSNPHRSTLPLAKVYLSKKSAVKANKEVTSSRTNDGEQEDTDALPFVQVSLSETSDDDIDLAKTIKVNPLFIRDIDDGDASWDDPTRLVIDLPSEEADEASDKSQAQHSVAEKNESKMPSPIKTTFVAKPKLKVRPTSELVGLSQSAQSSSDSSSVQERNAAGDKSAPEPNYIDQRRGHRIPRPPNAFMIFANEWRKKLALENPTESNKQISVRLGIKWKSMTSENKAIYFTASRKADEEHKQKYPNYFYSPKEARIRKSQMQALRQKHVLKTIPIRKSIVRERDPLELTPIRASDLNRSTVLISDVTNSGITVKEEILDEESNPQNLEEEFLKMVEDGQVEAELQEDDSGNSVSTDQVGNSENTT</sequence>
<dbReference type="SUPFAM" id="SSF47095">
    <property type="entry name" value="HMG-box"/>
    <property type="match status" value="1"/>
</dbReference>
<feature type="domain" description="HMG box" evidence="6">
    <location>
        <begin position="456"/>
        <end position="524"/>
    </location>
</feature>
<dbReference type="InterPro" id="IPR051095">
    <property type="entry name" value="Dros_DevTransReg"/>
</dbReference>
<dbReference type="InterPro" id="IPR036910">
    <property type="entry name" value="HMG_box_dom_sf"/>
</dbReference>
<keyword evidence="2 3" id="KW-0539">Nucleus</keyword>
<feature type="region of interest" description="Disordered" evidence="4">
    <location>
        <begin position="370"/>
        <end position="459"/>
    </location>
</feature>
<dbReference type="InterPro" id="IPR000210">
    <property type="entry name" value="BTB/POZ_dom"/>
</dbReference>
<dbReference type="PANTHER" id="PTHR23110">
    <property type="entry name" value="BTB DOMAIN TRANSCRIPTION FACTOR"/>
    <property type="match status" value="1"/>
</dbReference>
<feature type="domain" description="BTB" evidence="5">
    <location>
        <begin position="45"/>
        <end position="110"/>
    </location>
</feature>
<evidence type="ECO:0000256" key="4">
    <source>
        <dbReference type="SAM" id="MobiDB-lite"/>
    </source>
</evidence>
<evidence type="ECO:0000256" key="1">
    <source>
        <dbReference type="ARBA" id="ARBA00004123"/>
    </source>
</evidence>
<dbReference type="RefSeq" id="XP_034250047.1">
    <property type="nucleotide sequence ID" value="XM_034394156.1"/>
</dbReference>
<protein>
    <submittedName>
        <fullName evidence="8">Longitudinals lacking protein, isoforms A/B/D/L-like isoform X1</fullName>
    </submittedName>
</protein>
<dbReference type="InterPro" id="IPR009071">
    <property type="entry name" value="HMG_box_dom"/>
</dbReference>
<feature type="compositionally biased region" description="Acidic residues" evidence="4">
    <location>
        <begin position="614"/>
        <end position="625"/>
    </location>
</feature>
<proteinExistence type="predicted"/>
<dbReference type="Proteomes" id="UP000515158">
    <property type="component" value="Unplaced"/>
</dbReference>
<evidence type="ECO:0000259" key="6">
    <source>
        <dbReference type="PROSITE" id="PS50118"/>
    </source>
</evidence>
<dbReference type="GO" id="GO:0005634">
    <property type="term" value="C:nucleus"/>
    <property type="evidence" value="ECO:0007669"/>
    <property type="project" value="UniProtKB-SubCell"/>
</dbReference>
<dbReference type="Pfam" id="PF00651">
    <property type="entry name" value="BTB"/>
    <property type="match status" value="1"/>
</dbReference>
<evidence type="ECO:0000256" key="3">
    <source>
        <dbReference type="PROSITE-ProRule" id="PRU00267"/>
    </source>
</evidence>
<dbReference type="Pfam" id="PF00505">
    <property type="entry name" value="HMG_box"/>
    <property type="match status" value="1"/>
</dbReference>
<dbReference type="AlphaFoldDB" id="A0A6P8ZXB8"/>
<feature type="compositionally biased region" description="Low complexity" evidence="4">
    <location>
        <begin position="419"/>
        <end position="432"/>
    </location>
</feature>
<feature type="compositionally biased region" description="Polar residues" evidence="4">
    <location>
        <begin position="190"/>
        <end position="206"/>
    </location>
</feature>
<dbReference type="SUPFAM" id="SSF54695">
    <property type="entry name" value="POZ domain"/>
    <property type="match status" value="1"/>
</dbReference>
<feature type="compositionally biased region" description="Polar residues" evidence="4">
    <location>
        <begin position="626"/>
        <end position="641"/>
    </location>
</feature>
<accession>A0A6P8ZXB8</accession>